<keyword evidence="2" id="KW-0378">Hydrolase</keyword>
<evidence type="ECO:0000313" key="3">
    <source>
        <dbReference type="Proteomes" id="UP000029228"/>
    </source>
</evidence>
<protein>
    <submittedName>
        <fullName evidence="2">Chitinase</fullName>
        <ecNumber evidence="2">3.2.1.14</ecNumber>
    </submittedName>
</protein>
<evidence type="ECO:0000256" key="1">
    <source>
        <dbReference type="SAM" id="SignalP"/>
    </source>
</evidence>
<feature type="chain" id="PRO_5001864221" evidence="1">
    <location>
        <begin position="22"/>
        <end position="172"/>
    </location>
</feature>
<evidence type="ECO:0000313" key="2">
    <source>
        <dbReference type="EMBL" id="GAL22556.1"/>
    </source>
</evidence>
<organism evidence="2 3">
    <name type="scientific">Vibrio maritimus</name>
    <dbReference type="NCBI Taxonomy" id="990268"/>
    <lineage>
        <taxon>Bacteria</taxon>
        <taxon>Pseudomonadati</taxon>
        <taxon>Pseudomonadota</taxon>
        <taxon>Gammaproteobacteria</taxon>
        <taxon>Vibrionales</taxon>
        <taxon>Vibrionaceae</taxon>
        <taxon>Vibrio</taxon>
    </lineage>
</organism>
<keyword evidence="1" id="KW-0732">Signal</keyword>
<keyword evidence="2" id="KW-0326">Glycosidase</keyword>
<gene>
    <name evidence="2" type="ORF">JCM19235_3136</name>
</gene>
<dbReference type="SUPFAM" id="SSF53955">
    <property type="entry name" value="Lysozyme-like"/>
    <property type="match status" value="1"/>
</dbReference>
<dbReference type="InterPro" id="IPR023346">
    <property type="entry name" value="Lysozyme-like_dom_sf"/>
</dbReference>
<keyword evidence="3" id="KW-1185">Reference proteome</keyword>
<dbReference type="Proteomes" id="UP000029228">
    <property type="component" value="Unassembled WGS sequence"/>
</dbReference>
<dbReference type="STRING" id="990268.JCM19235_3136"/>
<dbReference type="EC" id="3.2.1.14" evidence="2"/>
<accession>A0A090S4U2</accession>
<proteinExistence type="predicted"/>
<dbReference type="Gene3D" id="1.10.530.10">
    <property type="match status" value="1"/>
</dbReference>
<dbReference type="GO" id="GO:0008843">
    <property type="term" value="F:endochitinase activity"/>
    <property type="evidence" value="ECO:0007669"/>
    <property type="project" value="UniProtKB-EC"/>
</dbReference>
<reference evidence="2 3" key="1">
    <citation type="submission" date="2014-09" db="EMBL/GenBank/DDBJ databases">
        <title>Vibrio maritimus JCM 19235. (C45) whole genome shotgun sequence.</title>
        <authorList>
            <person name="Sawabe T."/>
            <person name="Meirelles P."/>
            <person name="Nakanishi M."/>
            <person name="Sayaka M."/>
            <person name="Hattori M."/>
            <person name="Ohkuma M."/>
        </authorList>
    </citation>
    <scope>NUCLEOTIDE SEQUENCE [LARGE SCALE GENOMIC DNA]</scope>
    <source>
        <strain evidence="3">JCM19235</strain>
    </source>
</reference>
<sequence>MKPSQLLVTAALVGTSLPALAVNPQPDPTNPTGYVLLRSEVQASAAAQTSDPMYAVWANALSTAPNTIVDAIDEGLASNPDNVKRAERVFPRSEWDFLTQMAAPEYTYQRFLQAIGKFPAFCGDYTDGRDADAICKRSIVTAFAHFAQETGGHIAIDNTWDNPLALEEWQQA</sequence>
<feature type="signal peptide" evidence="1">
    <location>
        <begin position="1"/>
        <end position="21"/>
    </location>
</feature>
<name>A0A090S4U2_9VIBR</name>
<comment type="caution">
    <text evidence="2">The sequence shown here is derived from an EMBL/GenBank/DDBJ whole genome shotgun (WGS) entry which is preliminary data.</text>
</comment>
<dbReference type="AlphaFoldDB" id="A0A090S4U2"/>
<dbReference type="EMBL" id="BBMR01000014">
    <property type="protein sequence ID" value="GAL22556.1"/>
    <property type="molecule type" value="Genomic_DNA"/>
</dbReference>